<protein>
    <submittedName>
        <fullName evidence="2">IS110 family transposase</fullName>
    </submittedName>
</protein>
<organism evidence="2 3">
    <name type="scientific">Pedobacter petrophilus</name>
    <dbReference type="NCBI Taxonomy" id="1908241"/>
    <lineage>
        <taxon>Bacteria</taxon>
        <taxon>Pseudomonadati</taxon>
        <taxon>Bacteroidota</taxon>
        <taxon>Sphingobacteriia</taxon>
        <taxon>Sphingobacteriales</taxon>
        <taxon>Sphingobacteriaceae</taxon>
        <taxon>Pedobacter</taxon>
    </lineage>
</organism>
<dbReference type="RefSeq" id="WP_154283270.1">
    <property type="nucleotide sequence ID" value="NZ_WKKH01000084.1"/>
</dbReference>
<name>A0A7K0G6A1_9SPHI</name>
<proteinExistence type="predicted"/>
<dbReference type="OrthoDB" id="964423at2"/>
<evidence type="ECO:0000313" key="3">
    <source>
        <dbReference type="Proteomes" id="UP000487757"/>
    </source>
</evidence>
<evidence type="ECO:0000259" key="1">
    <source>
        <dbReference type="Pfam" id="PF02371"/>
    </source>
</evidence>
<evidence type="ECO:0000313" key="2">
    <source>
        <dbReference type="EMBL" id="MRX78874.1"/>
    </source>
</evidence>
<dbReference type="Pfam" id="PF02371">
    <property type="entry name" value="Transposase_20"/>
    <property type="match status" value="1"/>
</dbReference>
<dbReference type="InterPro" id="IPR047650">
    <property type="entry name" value="Transpos_IS110"/>
</dbReference>
<feature type="domain" description="Transposase IS116/IS110/IS902 C-terminal" evidence="1">
    <location>
        <begin position="168"/>
        <end position="250"/>
    </location>
</feature>
<reference evidence="2 3" key="1">
    <citation type="submission" date="2019-11" db="EMBL/GenBank/DDBJ databases">
        <title>Pedobacter petrophilus genome.</title>
        <authorList>
            <person name="Feldbauer M.J."/>
            <person name="Newman J.D."/>
        </authorList>
    </citation>
    <scope>NUCLEOTIDE SEQUENCE [LARGE SCALE GENOMIC DNA]</scope>
    <source>
        <strain evidence="2 3">LMG 29686</strain>
    </source>
</reference>
<dbReference type="EMBL" id="WKKH01000084">
    <property type="protein sequence ID" value="MRX78874.1"/>
    <property type="molecule type" value="Genomic_DNA"/>
</dbReference>
<dbReference type="AlphaFoldDB" id="A0A7K0G6A1"/>
<dbReference type="InterPro" id="IPR003346">
    <property type="entry name" value="Transposase_20"/>
</dbReference>
<dbReference type="GO" id="GO:0003677">
    <property type="term" value="F:DNA binding"/>
    <property type="evidence" value="ECO:0007669"/>
    <property type="project" value="InterPro"/>
</dbReference>
<accession>A0A7K0G6A1</accession>
<gene>
    <name evidence="2" type="ORF">GJU39_22640</name>
</gene>
<dbReference type="PANTHER" id="PTHR33055">
    <property type="entry name" value="TRANSPOSASE FOR INSERTION SEQUENCE ELEMENT IS1111A"/>
    <property type="match status" value="1"/>
</dbReference>
<dbReference type="PANTHER" id="PTHR33055:SF13">
    <property type="entry name" value="TRANSPOSASE"/>
    <property type="match status" value="1"/>
</dbReference>
<dbReference type="GO" id="GO:0006313">
    <property type="term" value="P:DNA transposition"/>
    <property type="evidence" value="ECO:0007669"/>
    <property type="project" value="InterPro"/>
</dbReference>
<sequence>MLRSWFLWIFGTTRVGIHCDVVNASDVPQTSKGMLSKTDASDSRRIGEAYAKAMLKPIYVPSSTNEADRNLISYRQRVQRDLKAKKQGIKSCLNILGLKIPIQYDQPYWTNNFITWLKQLEITDVSNKITIDFLIEDVSILRKRLFATNSQIRKLSQSKQYKDTYIQLTSTPGVGLITAMTMLTEIGDINRFDSFEKFNSFIGLCPSEYSSGEHVYKGKMTTRGHKTIRALIIECAWIAIRKDPALTLKYHELIKIKTPKRAIIVISGKLLSRIFTIWKNNKEYVTGVLK</sequence>
<dbReference type="Proteomes" id="UP000487757">
    <property type="component" value="Unassembled WGS sequence"/>
</dbReference>
<dbReference type="GO" id="GO:0004803">
    <property type="term" value="F:transposase activity"/>
    <property type="evidence" value="ECO:0007669"/>
    <property type="project" value="InterPro"/>
</dbReference>
<comment type="caution">
    <text evidence="2">The sequence shown here is derived from an EMBL/GenBank/DDBJ whole genome shotgun (WGS) entry which is preliminary data.</text>
</comment>
<dbReference type="NCBIfam" id="NF033542">
    <property type="entry name" value="transpos_IS110"/>
    <property type="match status" value="1"/>
</dbReference>
<keyword evidence="3" id="KW-1185">Reference proteome</keyword>